<name>A0ACC2K3J2_PERAE</name>
<evidence type="ECO:0000313" key="2">
    <source>
        <dbReference type="Proteomes" id="UP001234297"/>
    </source>
</evidence>
<protein>
    <submittedName>
        <fullName evidence="1">Uncharacterized protein</fullName>
    </submittedName>
</protein>
<comment type="caution">
    <text evidence="1">The sequence shown here is derived from an EMBL/GenBank/DDBJ whole genome shotgun (WGS) entry which is preliminary data.</text>
</comment>
<reference evidence="1 2" key="1">
    <citation type="journal article" date="2022" name="Hortic Res">
        <title>A haplotype resolved chromosomal level avocado genome allows analysis of novel avocado genes.</title>
        <authorList>
            <person name="Nath O."/>
            <person name="Fletcher S.J."/>
            <person name="Hayward A."/>
            <person name="Shaw L.M."/>
            <person name="Masouleh A.K."/>
            <person name="Furtado A."/>
            <person name="Henry R.J."/>
            <person name="Mitter N."/>
        </authorList>
    </citation>
    <scope>NUCLEOTIDE SEQUENCE [LARGE SCALE GENOMIC DNA]</scope>
    <source>
        <strain evidence="2">cv. Hass</strain>
    </source>
</reference>
<evidence type="ECO:0000313" key="1">
    <source>
        <dbReference type="EMBL" id="KAJ8615584.1"/>
    </source>
</evidence>
<proteinExistence type="predicted"/>
<gene>
    <name evidence="1" type="ORF">MRB53_034956</name>
</gene>
<dbReference type="EMBL" id="CM056820">
    <property type="protein sequence ID" value="KAJ8615584.1"/>
    <property type="molecule type" value="Genomic_DNA"/>
</dbReference>
<sequence>MAHLLVVHSFATLVGPNPNLHHPISIKVNFGRLVEVEAKKDAKVALTQQGLIKKGSDSKFAAFKMPSSDELSVKRVDPSKLEMHVRRKLSKEERLALVKAGREERGKYQARAAVKQKKTGGLSNRQKEHKKAMPLAAKRAKVTRSRQEKKKQQKRSGKQYRGKKAWK</sequence>
<organism evidence="1 2">
    <name type="scientific">Persea americana</name>
    <name type="common">Avocado</name>
    <dbReference type="NCBI Taxonomy" id="3435"/>
    <lineage>
        <taxon>Eukaryota</taxon>
        <taxon>Viridiplantae</taxon>
        <taxon>Streptophyta</taxon>
        <taxon>Embryophyta</taxon>
        <taxon>Tracheophyta</taxon>
        <taxon>Spermatophyta</taxon>
        <taxon>Magnoliopsida</taxon>
        <taxon>Magnoliidae</taxon>
        <taxon>Laurales</taxon>
        <taxon>Lauraceae</taxon>
        <taxon>Persea</taxon>
    </lineage>
</organism>
<keyword evidence="2" id="KW-1185">Reference proteome</keyword>
<accession>A0ACC2K3J2</accession>
<dbReference type="Proteomes" id="UP001234297">
    <property type="component" value="Chromosome 12"/>
</dbReference>